<dbReference type="RefSeq" id="XP_004337650.1">
    <property type="nucleotide sequence ID" value="XM_004337602.1"/>
</dbReference>
<dbReference type="PANTHER" id="PTHR46180">
    <property type="entry name" value="VINCULIN"/>
    <property type="match status" value="1"/>
</dbReference>
<dbReference type="InterPro" id="IPR036723">
    <property type="entry name" value="Alpha-catenin/vinculin-like_sf"/>
</dbReference>
<keyword evidence="2" id="KW-0963">Cytoplasm</keyword>
<dbReference type="InterPro" id="IPR017997">
    <property type="entry name" value="Vinculin"/>
</dbReference>
<dbReference type="Gene3D" id="1.20.120.810">
    <property type="entry name" value="Vinculin, Vh2 four-helix bundle"/>
    <property type="match status" value="1"/>
</dbReference>
<evidence type="ECO:0000313" key="5">
    <source>
        <dbReference type="Proteomes" id="UP000011083"/>
    </source>
</evidence>
<reference evidence="4 5" key="1">
    <citation type="journal article" date="2013" name="Genome Biol.">
        <title>Genome of Acanthamoeba castellanii highlights extensive lateral gene transfer and early evolution of tyrosine kinase signaling.</title>
        <authorList>
            <person name="Clarke M."/>
            <person name="Lohan A.J."/>
            <person name="Liu B."/>
            <person name="Lagkouvardos I."/>
            <person name="Roy S."/>
            <person name="Zafar N."/>
            <person name="Bertelli C."/>
            <person name="Schilde C."/>
            <person name="Kianianmomeni A."/>
            <person name="Burglin T.R."/>
            <person name="Frech C."/>
            <person name="Turcotte B."/>
            <person name="Kopec K.O."/>
            <person name="Synnott J.M."/>
            <person name="Choo C."/>
            <person name="Paponov I."/>
            <person name="Finkler A."/>
            <person name="Soon Heng Tan C."/>
            <person name="Hutchins A.P."/>
            <person name="Weinmeier T."/>
            <person name="Rattei T."/>
            <person name="Chu J.S."/>
            <person name="Gimenez G."/>
            <person name="Irimia M."/>
            <person name="Rigden D.J."/>
            <person name="Fitzpatrick D.A."/>
            <person name="Lorenzo-Morales J."/>
            <person name="Bateman A."/>
            <person name="Chiu C.H."/>
            <person name="Tang P."/>
            <person name="Hegemann P."/>
            <person name="Fromm H."/>
            <person name="Raoult D."/>
            <person name="Greub G."/>
            <person name="Miranda-Saavedra D."/>
            <person name="Chen N."/>
            <person name="Nash P."/>
            <person name="Ginger M.L."/>
            <person name="Horn M."/>
            <person name="Schaap P."/>
            <person name="Caler L."/>
            <person name="Loftus B."/>
        </authorList>
    </citation>
    <scope>NUCLEOTIDE SEQUENCE [LARGE SCALE GENOMIC DNA]</scope>
    <source>
        <strain evidence="4 5">Neff</strain>
    </source>
</reference>
<organism evidence="4 5">
    <name type="scientific">Acanthamoeba castellanii (strain ATCC 30010 / Neff)</name>
    <dbReference type="NCBI Taxonomy" id="1257118"/>
    <lineage>
        <taxon>Eukaryota</taxon>
        <taxon>Amoebozoa</taxon>
        <taxon>Discosea</taxon>
        <taxon>Longamoebia</taxon>
        <taxon>Centramoebida</taxon>
        <taxon>Acanthamoebidae</taxon>
        <taxon>Acanthamoeba</taxon>
    </lineage>
</organism>
<dbReference type="SUPFAM" id="SSF47220">
    <property type="entry name" value="alpha-catenin/vinculin-like"/>
    <property type="match status" value="2"/>
</dbReference>
<keyword evidence="3" id="KW-0175">Coiled coil</keyword>
<dbReference type="OrthoDB" id="15300at2759"/>
<evidence type="ECO:0000256" key="2">
    <source>
        <dbReference type="ARBA" id="ARBA00022490"/>
    </source>
</evidence>
<dbReference type="GO" id="GO:0007155">
    <property type="term" value="P:cell adhesion"/>
    <property type="evidence" value="ECO:0007669"/>
    <property type="project" value="InterPro"/>
</dbReference>
<accession>L8GRV7</accession>
<dbReference type="KEGG" id="acan:ACA1_377410"/>
<dbReference type="GeneID" id="14916303"/>
<dbReference type="Gene3D" id="1.20.1420.10">
    <property type="entry name" value="Talin, central domain"/>
    <property type="match status" value="1"/>
</dbReference>
<evidence type="ECO:0000256" key="3">
    <source>
        <dbReference type="SAM" id="Coils"/>
    </source>
</evidence>
<dbReference type="GO" id="GO:0051015">
    <property type="term" value="F:actin filament binding"/>
    <property type="evidence" value="ECO:0007669"/>
    <property type="project" value="InterPro"/>
</dbReference>
<protein>
    <submittedName>
        <fullName evidence="4">Uncharacterized protein</fullName>
    </submittedName>
</protein>
<dbReference type="AlphaFoldDB" id="L8GRV7"/>
<dbReference type="EMBL" id="KB008025">
    <property type="protein sequence ID" value="ELR15637.1"/>
    <property type="molecule type" value="Genomic_DNA"/>
</dbReference>
<evidence type="ECO:0000313" key="4">
    <source>
        <dbReference type="EMBL" id="ELR15637.1"/>
    </source>
</evidence>
<proteinExistence type="predicted"/>
<dbReference type="GO" id="GO:0005737">
    <property type="term" value="C:cytoplasm"/>
    <property type="evidence" value="ECO:0007669"/>
    <property type="project" value="UniProtKB-SubCell"/>
</dbReference>
<dbReference type="Proteomes" id="UP000011083">
    <property type="component" value="Unassembled WGS sequence"/>
</dbReference>
<sequence length="1247" mass="130930">MQASKATVDEVLEAIADCILQCVLFSTEADETGAKLKSLNTDALLHAMKFLADLATKKAAMWGELDKKMEQEMLSSTKELQQCVIAINRDIQTIADNPISKDAKKSLLLAAKSLMQRTVFLLQTADLYDIRQIIRLARESKDWNDKLVDCRNVVDIPEVVREYIFKTVSLSKIVTVRVNYIVDPILKKKLEKPNEVISTAPEQEIHLTAALIQGQAGEAELNKRNAYHDQINSAIEEIIYYTKESSSTLFAGLDLDIPLEEDGEDSLPGPLLGAAEMGIERAKVDAGLALLAESLATADKATATAACTLIKEGIDGMLAADKHPSLKGAAERLAQTLRDLFAAYKEVVAKPGDKAALQRLQAAMAAVEQAAARVADLSAAAAMDPITADAMAVHDSLRDVRTAATAGNANATSAACQAVAEAVARLNGDLDDDSRKRLQAALANLANKMKGLLSDAQMVARNPRDAAALAKLDATLAEMGDLTNTILEGARPAEGGMSAEDRLALSQAKVDNALAALSAAEARGDAHEIANALKAVSIAVGQHAALAKAVAAASRDPEAANRMNDAAARIARAMQELVNSTKMVITNPNDPAAKKAFADGVRSLQSACAEGTAITLSPEQQLLEANAEMARNLDALALAIANRDSAAAEAALADVLESLKKNMMIAKAISANITDPARKQAVLGACSQMAAAFNAIKENAKVTAGMAGLSAAGAQLVGAAMAKSEEALMIANAARIDGLVRSVDEAVRAGRTEDATAAAAVLQKALHKQALLAKLAADKKPNTAFSGALLDSGAKLTQATGGLATPHVASAAGGNATARNQLSGSLEEIQKLNDLILATLVSPADAEDRIQQSADDLVRRIDSLGQVSGASYEELSAIADDFAQQILLAKAAADRCKDAEQRNKLLTAIKKAEEQLQQLRTLTAQLLRTPNDPALHQAIEQLLADIKKASKGLAAAVASPPEDKLVANGASLQADLDAVTRAINSGNGSAVSGLIPSIERRIDLQVATAKLAHRNTEHPEVQEILVAEAKRLETTKPALMASLRTAAAAPTDSAKKSEALKHVKTAQQANAALVDAGKRVAAKEQPRARADMSKVTSVAGAAAAIDAALVGRSAYDDSTPKGRIMNASRRIGLEMAKLSQAAQRGDKKEIIRATKAISDMSVEIGKHTEEMCKTCRDPKIIDQLRSSAHATRNFGIQLKILSAVKTASEGVDSTTEGQLVTCGKGLASAVIALIDTAEVGDLKRTFA</sequence>
<name>L8GRV7_ACACF</name>
<gene>
    <name evidence="4" type="ORF">ACA1_377410</name>
</gene>
<keyword evidence="5" id="KW-1185">Reference proteome</keyword>
<dbReference type="VEuPathDB" id="AmoebaDB:ACA1_377410"/>
<evidence type="ECO:0000256" key="1">
    <source>
        <dbReference type="ARBA" id="ARBA00004496"/>
    </source>
</evidence>
<dbReference type="Gene3D" id="1.20.120.230">
    <property type="entry name" value="Alpha-catenin/vinculin-like"/>
    <property type="match status" value="1"/>
</dbReference>
<comment type="subcellular location">
    <subcellularLocation>
        <location evidence="1">Cytoplasm</location>
    </subcellularLocation>
</comment>
<feature type="coiled-coil region" evidence="3">
    <location>
        <begin position="902"/>
        <end position="929"/>
    </location>
</feature>
<dbReference type="STRING" id="1257118.L8GRV7"/>